<proteinExistence type="predicted"/>
<reference evidence="1" key="1">
    <citation type="submission" date="2025-08" db="UniProtKB">
        <authorList>
            <consortium name="Ensembl"/>
        </authorList>
    </citation>
    <scope>IDENTIFICATION</scope>
</reference>
<dbReference type="Ensembl" id="ENSPCLT00000010013.1">
    <property type="protein sequence ID" value="ENSPCLP00000007309.1"/>
    <property type="gene ID" value="ENSPCLG00000006089.1"/>
</dbReference>
<dbReference type="AlphaFoldDB" id="A0A669PH30"/>
<evidence type="ECO:0000313" key="1">
    <source>
        <dbReference type="Ensembl" id="ENSPCLP00000007309.1"/>
    </source>
</evidence>
<keyword evidence="2" id="KW-1185">Reference proteome</keyword>
<evidence type="ECO:0000313" key="2">
    <source>
        <dbReference type="Proteomes" id="UP000472261"/>
    </source>
</evidence>
<name>A0A669PH30_PHACC</name>
<reference evidence="1" key="2">
    <citation type="submission" date="2025-09" db="UniProtKB">
        <authorList>
            <consortium name="Ensembl"/>
        </authorList>
    </citation>
    <scope>IDENTIFICATION</scope>
</reference>
<accession>A0A669PH30</accession>
<organism evidence="1 2">
    <name type="scientific">Phasianus colchicus</name>
    <name type="common">Common pheasant</name>
    <dbReference type="NCBI Taxonomy" id="9054"/>
    <lineage>
        <taxon>Eukaryota</taxon>
        <taxon>Metazoa</taxon>
        <taxon>Chordata</taxon>
        <taxon>Craniata</taxon>
        <taxon>Vertebrata</taxon>
        <taxon>Euteleostomi</taxon>
        <taxon>Archelosauria</taxon>
        <taxon>Archosauria</taxon>
        <taxon>Dinosauria</taxon>
        <taxon>Saurischia</taxon>
        <taxon>Theropoda</taxon>
        <taxon>Coelurosauria</taxon>
        <taxon>Aves</taxon>
        <taxon>Neognathae</taxon>
        <taxon>Galloanserae</taxon>
        <taxon>Galliformes</taxon>
        <taxon>Phasianidae</taxon>
        <taxon>Phasianinae</taxon>
        <taxon>Phasianus</taxon>
    </lineage>
</organism>
<dbReference type="Proteomes" id="UP000472261">
    <property type="component" value="Unplaced"/>
</dbReference>
<protein>
    <submittedName>
        <fullName evidence="1">Uncharacterized protein</fullName>
    </submittedName>
</protein>
<sequence>GQGRNSLQVLLTSNQMGRFISFSTWQALVVTELTPEHHSTEKSQGWFTTYRLTEMLSWRYCLCRESRGQHGRQRGASMLSSWQRGLLVWDAIQQLQPRRATVWRARPRADLLARQRAAVSIPHSSSGACQAAASAQLSALLGPHFCWSPDS</sequence>